<evidence type="ECO:0000313" key="1">
    <source>
        <dbReference type="EMBL" id="QEX22525.1"/>
    </source>
</evidence>
<reference evidence="1 2" key="1">
    <citation type="submission" date="2019-08" db="EMBL/GenBank/DDBJ databases">
        <title>Hyperibacter terrae gen. nov., sp. nov. and Hyperibacter viscosus sp. nov., two new members in the family Rhodospirillaceae isolated from the rhizosphere of Hypericum perforatum.</title>
        <authorList>
            <person name="Noviana Z."/>
        </authorList>
    </citation>
    <scope>NUCLEOTIDE SEQUENCE [LARGE SCALE GENOMIC DNA]</scope>
    <source>
        <strain evidence="1 2">R5959</strain>
    </source>
</reference>
<dbReference type="RefSeq" id="WP_151118002.1">
    <property type="nucleotide sequence ID" value="NZ_CP042582.1"/>
</dbReference>
<accession>A0A5J6N0P8</accession>
<dbReference type="KEGG" id="hadh:FRZ61_24570"/>
<dbReference type="OrthoDB" id="9823088at2"/>
<name>A0A5J6N0P8_9PROT</name>
<proteinExistence type="predicted"/>
<keyword evidence="2" id="KW-1185">Reference proteome</keyword>
<sequence length="235" mass="26067">MSDYELGRDLQDLRSRLERLEHGCDCHGRHGPGHHGRPEQPSAWPGRPVPYEPSAGFVVHSTEVGVDVEKKPILWKAEKAFKTPPVFAGLLGFGPHYQFDSAQMVTWGCQPEPLILYVTWNGGGTEEFYRLANQSFSKMRVMDPNTGVTSAKCIYSAQLIASGRGQFANFNYPPPSFFGTMRSSGGAALGYFGSYIDVKCHDNKPFNIFKDFDPGLYDLISGGTWYLTGGNIDRC</sequence>
<organism evidence="1 2">
    <name type="scientific">Hypericibacter adhaerens</name>
    <dbReference type="NCBI Taxonomy" id="2602016"/>
    <lineage>
        <taxon>Bacteria</taxon>
        <taxon>Pseudomonadati</taxon>
        <taxon>Pseudomonadota</taxon>
        <taxon>Alphaproteobacteria</taxon>
        <taxon>Rhodospirillales</taxon>
        <taxon>Dongiaceae</taxon>
        <taxon>Hypericibacter</taxon>
    </lineage>
</organism>
<gene>
    <name evidence="1" type="ORF">FRZ61_24570</name>
</gene>
<protein>
    <submittedName>
        <fullName evidence="1">Uncharacterized protein</fullName>
    </submittedName>
</protein>
<dbReference type="EMBL" id="CP042582">
    <property type="protein sequence ID" value="QEX22525.1"/>
    <property type="molecule type" value="Genomic_DNA"/>
</dbReference>
<dbReference type="AlphaFoldDB" id="A0A5J6N0P8"/>
<evidence type="ECO:0000313" key="2">
    <source>
        <dbReference type="Proteomes" id="UP000325797"/>
    </source>
</evidence>
<dbReference type="Proteomes" id="UP000325797">
    <property type="component" value="Chromosome"/>
</dbReference>